<dbReference type="Proteomes" id="UP001234178">
    <property type="component" value="Unassembled WGS sequence"/>
</dbReference>
<feature type="compositionally biased region" description="Polar residues" evidence="1">
    <location>
        <begin position="66"/>
        <end position="81"/>
    </location>
</feature>
<evidence type="ECO:0000313" key="2">
    <source>
        <dbReference type="EMBL" id="KAK4025959.1"/>
    </source>
</evidence>
<feature type="region of interest" description="Disordered" evidence="1">
    <location>
        <begin position="66"/>
        <end position="95"/>
    </location>
</feature>
<evidence type="ECO:0000313" key="3">
    <source>
        <dbReference type="Proteomes" id="UP001234178"/>
    </source>
</evidence>
<accession>A0ABR0ALJ0</accession>
<name>A0ABR0ALJ0_9CRUS</name>
<proteinExistence type="predicted"/>
<evidence type="ECO:0000256" key="1">
    <source>
        <dbReference type="SAM" id="MobiDB-lite"/>
    </source>
</evidence>
<gene>
    <name evidence="2" type="ORF">OUZ56_014990</name>
</gene>
<protein>
    <submittedName>
        <fullName evidence="2">Uncharacterized protein</fullName>
    </submittedName>
</protein>
<keyword evidence="3" id="KW-1185">Reference proteome</keyword>
<sequence>MERCDGEPSFDESLQLLKENEILKHRNPQVVLQLATKMVNVSSATPHFSRLIEYTGEDIGNALTKSTQTMRQRSQNELTTAESRRRKQTQRSTSAIELRRRQRRCNWVRIALVRCLICIELNAVQR</sequence>
<comment type="caution">
    <text evidence="2">The sequence shown here is derived from an EMBL/GenBank/DDBJ whole genome shotgun (WGS) entry which is preliminary data.</text>
</comment>
<reference evidence="2 3" key="1">
    <citation type="journal article" date="2023" name="Nucleic Acids Res.">
        <title>The hologenome of Daphnia magna reveals possible DNA methylation and microbiome-mediated evolution of the host genome.</title>
        <authorList>
            <person name="Chaturvedi A."/>
            <person name="Li X."/>
            <person name="Dhandapani V."/>
            <person name="Marshall H."/>
            <person name="Kissane S."/>
            <person name="Cuenca-Cambronero M."/>
            <person name="Asole G."/>
            <person name="Calvet F."/>
            <person name="Ruiz-Romero M."/>
            <person name="Marangio P."/>
            <person name="Guigo R."/>
            <person name="Rago D."/>
            <person name="Mirbahai L."/>
            <person name="Eastwood N."/>
            <person name="Colbourne J.K."/>
            <person name="Zhou J."/>
            <person name="Mallon E."/>
            <person name="Orsini L."/>
        </authorList>
    </citation>
    <scope>NUCLEOTIDE SEQUENCE [LARGE SCALE GENOMIC DNA]</scope>
    <source>
        <strain evidence="2">LRV0_1</strain>
    </source>
</reference>
<dbReference type="EMBL" id="JAOYFB010000038">
    <property type="protein sequence ID" value="KAK4025959.1"/>
    <property type="molecule type" value="Genomic_DNA"/>
</dbReference>
<organism evidence="2 3">
    <name type="scientific">Daphnia magna</name>
    <dbReference type="NCBI Taxonomy" id="35525"/>
    <lineage>
        <taxon>Eukaryota</taxon>
        <taxon>Metazoa</taxon>
        <taxon>Ecdysozoa</taxon>
        <taxon>Arthropoda</taxon>
        <taxon>Crustacea</taxon>
        <taxon>Branchiopoda</taxon>
        <taxon>Diplostraca</taxon>
        <taxon>Cladocera</taxon>
        <taxon>Anomopoda</taxon>
        <taxon>Daphniidae</taxon>
        <taxon>Daphnia</taxon>
    </lineage>
</organism>